<sequence length="69" mass="8241">MDKRFDTNEAAAYLGVRPKTLWEWRNRTPIPLPCYRISKRRFMYLKSDLDNYLAQCRIDIPCTLEASND</sequence>
<gene>
    <name evidence="2" type="ORF">Lnau_1517</name>
</gene>
<dbReference type="OrthoDB" id="5609458at2"/>
<dbReference type="PATRIC" id="fig|45070.6.peg.1589"/>
<accession>A0A0W0WW44</accession>
<dbReference type="RefSeq" id="WP_058504519.1">
    <property type="nucleotide sequence ID" value="NZ_CAAAIF010000009.1"/>
</dbReference>
<dbReference type="EMBL" id="LNYO01000013">
    <property type="protein sequence ID" value="KTD36533.1"/>
    <property type="molecule type" value="Genomic_DNA"/>
</dbReference>
<evidence type="ECO:0000313" key="2">
    <source>
        <dbReference type="EMBL" id="KTD36533.1"/>
    </source>
</evidence>
<dbReference type="InterPro" id="IPR041657">
    <property type="entry name" value="HTH_17"/>
</dbReference>
<comment type="caution">
    <text evidence="2">The sequence shown here is derived from an EMBL/GenBank/DDBJ whole genome shotgun (WGS) entry which is preliminary data.</text>
</comment>
<proteinExistence type="predicted"/>
<dbReference type="STRING" id="45070.Lnau_1517"/>
<name>A0A0W0WW44_9GAMM</name>
<evidence type="ECO:0000259" key="1">
    <source>
        <dbReference type="Pfam" id="PF12728"/>
    </source>
</evidence>
<keyword evidence="3" id="KW-1185">Reference proteome</keyword>
<dbReference type="AlphaFoldDB" id="A0A0W0WW44"/>
<dbReference type="Pfam" id="PF12728">
    <property type="entry name" value="HTH_17"/>
    <property type="match status" value="1"/>
</dbReference>
<evidence type="ECO:0000313" key="3">
    <source>
        <dbReference type="Proteomes" id="UP000054725"/>
    </source>
</evidence>
<dbReference type="InterPro" id="IPR009061">
    <property type="entry name" value="DNA-bd_dom_put_sf"/>
</dbReference>
<protein>
    <submittedName>
        <fullName evidence="2">Helix-turn-helix domain protein</fullName>
    </submittedName>
</protein>
<dbReference type="SUPFAM" id="SSF46955">
    <property type="entry name" value="Putative DNA-binding domain"/>
    <property type="match status" value="1"/>
</dbReference>
<organism evidence="2 3">
    <name type="scientific">Legionella nautarum</name>
    <dbReference type="NCBI Taxonomy" id="45070"/>
    <lineage>
        <taxon>Bacteria</taxon>
        <taxon>Pseudomonadati</taxon>
        <taxon>Pseudomonadota</taxon>
        <taxon>Gammaproteobacteria</taxon>
        <taxon>Legionellales</taxon>
        <taxon>Legionellaceae</taxon>
        <taxon>Legionella</taxon>
    </lineage>
</organism>
<feature type="domain" description="Helix-turn-helix" evidence="1">
    <location>
        <begin position="5"/>
        <end position="57"/>
    </location>
</feature>
<reference evidence="2 3" key="1">
    <citation type="submission" date="2015-11" db="EMBL/GenBank/DDBJ databases">
        <title>Genomic analysis of 38 Legionella species identifies large and diverse effector repertoires.</title>
        <authorList>
            <person name="Burstein D."/>
            <person name="Amaro F."/>
            <person name="Zusman T."/>
            <person name="Lifshitz Z."/>
            <person name="Cohen O."/>
            <person name="Gilbert J.A."/>
            <person name="Pupko T."/>
            <person name="Shuman H.A."/>
            <person name="Segal G."/>
        </authorList>
    </citation>
    <scope>NUCLEOTIDE SEQUENCE [LARGE SCALE GENOMIC DNA]</scope>
    <source>
        <strain evidence="2 3">ATCC 49506</strain>
    </source>
</reference>
<dbReference type="Proteomes" id="UP000054725">
    <property type="component" value="Unassembled WGS sequence"/>
</dbReference>